<evidence type="ECO:0000256" key="5">
    <source>
        <dbReference type="ARBA" id="ARBA00023136"/>
    </source>
</evidence>
<gene>
    <name evidence="8" type="ORF">SAMN05443545_10145</name>
</gene>
<keyword evidence="2" id="KW-0813">Transport</keyword>
<dbReference type="GO" id="GO:0015341">
    <property type="term" value="F:zinc efflux antiporter activity"/>
    <property type="evidence" value="ECO:0007669"/>
    <property type="project" value="TreeGrafter"/>
</dbReference>
<dbReference type="SUPFAM" id="SSF161111">
    <property type="entry name" value="Cation efflux protein transmembrane domain-like"/>
    <property type="match status" value="1"/>
</dbReference>
<dbReference type="Gene3D" id="1.20.1510.10">
    <property type="entry name" value="Cation efflux protein transmembrane domain"/>
    <property type="match status" value="1"/>
</dbReference>
<comment type="subcellular location">
    <subcellularLocation>
        <location evidence="1">Membrane</location>
        <topology evidence="1">Multi-pass membrane protein</topology>
    </subcellularLocation>
</comment>
<feature type="transmembrane region" description="Helical" evidence="6">
    <location>
        <begin position="36"/>
        <end position="61"/>
    </location>
</feature>
<dbReference type="Pfam" id="PF01545">
    <property type="entry name" value="Cation_efflux"/>
    <property type="match status" value="1"/>
</dbReference>
<feature type="transmembrane region" description="Helical" evidence="6">
    <location>
        <begin position="183"/>
        <end position="203"/>
    </location>
</feature>
<sequence>MQARLEQHALTLSIFMTLAVASLGVVFGLISGSQSILFDGVFSSIDAAMSGLALLVSRLVVRETSQRFQHGYWHFEPMVAALNGSILTLLCFYAFLNAVQGLMEGGRELAFDVAIVYAVVVAVTCFAMAAYQKRLNQRAGSEFVRIDMQGWLMAALITSALLLAFVIASLLDGTAFAHWTPYVDSLLLALLTLCFLPVPLGIVRRAMREVFLIAPDHIDREVHEAMGSVMQRDGLLDYHSHVAKTGRGHFIEIHIVTAPDFAAGEGMALLDTIRAEIAGGLSIPPERRWFTVAFTADPHWA</sequence>
<evidence type="ECO:0000256" key="2">
    <source>
        <dbReference type="ARBA" id="ARBA00022448"/>
    </source>
</evidence>
<feature type="transmembrane region" description="Helical" evidence="6">
    <location>
        <begin position="12"/>
        <end position="30"/>
    </location>
</feature>
<protein>
    <submittedName>
        <fullName evidence="8">Cation diffusion facilitator family transporter</fullName>
    </submittedName>
</protein>
<evidence type="ECO:0000313" key="9">
    <source>
        <dbReference type="Proteomes" id="UP000198500"/>
    </source>
</evidence>
<evidence type="ECO:0000256" key="6">
    <source>
        <dbReference type="SAM" id="Phobius"/>
    </source>
</evidence>
<evidence type="ECO:0000256" key="1">
    <source>
        <dbReference type="ARBA" id="ARBA00004141"/>
    </source>
</evidence>
<accession>A0A1H2QCQ5</accession>
<feature type="domain" description="Cation efflux protein transmembrane" evidence="7">
    <location>
        <begin position="10"/>
        <end position="208"/>
    </location>
</feature>
<dbReference type="STRING" id="574349.SAMN05443545_10145"/>
<evidence type="ECO:0000256" key="4">
    <source>
        <dbReference type="ARBA" id="ARBA00022989"/>
    </source>
</evidence>
<dbReference type="PANTHER" id="PTHR43840">
    <property type="entry name" value="MITOCHONDRIAL METAL TRANSPORTER 1-RELATED"/>
    <property type="match status" value="1"/>
</dbReference>
<dbReference type="InterPro" id="IPR050291">
    <property type="entry name" value="CDF_Transporter"/>
</dbReference>
<feature type="transmembrane region" description="Helical" evidence="6">
    <location>
        <begin position="109"/>
        <end position="131"/>
    </location>
</feature>
<name>A0A1H2QCQ5_9GAMM</name>
<keyword evidence="9" id="KW-1185">Reference proteome</keyword>
<dbReference type="InterPro" id="IPR058533">
    <property type="entry name" value="Cation_efflux_TM"/>
</dbReference>
<dbReference type="Proteomes" id="UP000198500">
    <property type="component" value="Unassembled WGS sequence"/>
</dbReference>
<organism evidence="8 9">
    <name type="scientific">Aidingimonas halophila</name>
    <dbReference type="NCBI Taxonomy" id="574349"/>
    <lineage>
        <taxon>Bacteria</taxon>
        <taxon>Pseudomonadati</taxon>
        <taxon>Pseudomonadota</taxon>
        <taxon>Gammaproteobacteria</taxon>
        <taxon>Oceanospirillales</taxon>
        <taxon>Halomonadaceae</taxon>
        <taxon>Aidingimonas</taxon>
    </lineage>
</organism>
<keyword evidence="5 6" id="KW-0472">Membrane</keyword>
<dbReference type="GO" id="GO:0005886">
    <property type="term" value="C:plasma membrane"/>
    <property type="evidence" value="ECO:0007669"/>
    <property type="project" value="TreeGrafter"/>
</dbReference>
<evidence type="ECO:0000256" key="3">
    <source>
        <dbReference type="ARBA" id="ARBA00022692"/>
    </source>
</evidence>
<feature type="transmembrane region" description="Helical" evidence="6">
    <location>
        <begin position="151"/>
        <end position="171"/>
    </location>
</feature>
<dbReference type="AlphaFoldDB" id="A0A1H2QCQ5"/>
<feature type="transmembrane region" description="Helical" evidence="6">
    <location>
        <begin position="82"/>
        <end position="103"/>
    </location>
</feature>
<proteinExistence type="predicted"/>
<keyword evidence="3 6" id="KW-0812">Transmembrane</keyword>
<dbReference type="PANTHER" id="PTHR43840:SF15">
    <property type="entry name" value="MITOCHONDRIAL METAL TRANSPORTER 1-RELATED"/>
    <property type="match status" value="1"/>
</dbReference>
<dbReference type="GO" id="GO:0015086">
    <property type="term" value="F:cadmium ion transmembrane transporter activity"/>
    <property type="evidence" value="ECO:0007669"/>
    <property type="project" value="TreeGrafter"/>
</dbReference>
<dbReference type="OrthoDB" id="2388015at2"/>
<evidence type="ECO:0000313" key="8">
    <source>
        <dbReference type="EMBL" id="SDW04588.1"/>
    </source>
</evidence>
<reference evidence="8 9" key="1">
    <citation type="submission" date="2016-10" db="EMBL/GenBank/DDBJ databases">
        <authorList>
            <person name="de Groot N.N."/>
        </authorList>
    </citation>
    <scope>NUCLEOTIDE SEQUENCE [LARGE SCALE GENOMIC DNA]</scope>
    <source>
        <strain evidence="8 9">DSM 19219</strain>
    </source>
</reference>
<dbReference type="RefSeq" id="WP_092567474.1">
    <property type="nucleotide sequence ID" value="NZ_BMXH01000001.1"/>
</dbReference>
<dbReference type="GO" id="GO:0006882">
    <property type="term" value="P:intracellular zinc ion homeostasis"/>
    <property type="evidence" value="ECO:0007669"/>
    <property type="project" value="TreeGrafter"/>
</dbReference>
<dbReference type="EMBL" id="FNNI01000001">
    <property type="protein sequence ID" value="SDW04588.1"/>
    <property type="molecule type" value="Genomic_DNA"/>
</dbReference>
<keyword evidence="4 6" id="KW-1133">Transmembrane helix</keyword>
<dbReference type="GO" id="GO:0015093">
    <property type="term" value="F:ferrous iron transmembrane transporter activity"/>
    <property type="evidence" value="ECO:0007669"/>
    <property type="project" value="TreeGrafter"/>
</dbReference>
<dbReference type="InterPro" id="IPR027469">
    <property type="entry name" value="Cation_efflux_TMD_sf"/>
</dbReference>
<evidence type="ECO:0000259" key="7">
    <source>
        <dbReference type="Pfam" id="PF01545"/>
    </source>
</evidence>